<dbReference type="KEGG" id="pmaw:MACH26_18900"/>
<keyword evidence="2" id="KW-1185">Reference proteome</keyword>
<organism evidence="1 2">
    <name type="scientific">Planctobacterium marinum</name>
    <dbReference type="NCBI Taxonomy" id="1631968"/>
    <lineage>
        <taxon>Bacteria</taxon>
        <taxon>Pseudomonadati</taxon>
        <taxon>Pseudomonadota</taxon>
        <taxon>Gammaproteobacteria</taxon>
        <taxon>Alteromonadales</taxon>
        <taxon>Alteromonadaceae</taxon>
        <taxon>Planctobacterium</taxon>
    </lineage>
</organism>
<dbReference type="RefSeq" id="WP_338292389.1">
    <property type="nucleotide sequence ID" value="NZ_AP027272.1"/>
</dbReference>
<protein>
    <submittedName>
        <fullName evidence="1">Uncharacterized protein</fullName>
    </submittedName>
</protein>
<dbReference type="EMBL" id="AP027272">
    <property type="protein sequence ID" value="BDX06369.1"/>
    <property type="molecule type" value="Genomic_DNA"/>
</dbReference>
<sequence length="166" mass="19063">MLFSVISLLILTNGPSNSSPELITENRLELISAIETVTPTKKTLYDKHWFDIDGDRNEDLLYCYFTEAESRAQFTGIQCVVALSKNNRMPGFVKLELPLSEELTCLDWQASTLTVYSFYRHVTRVLTFDWNHELAQQSSWGAVNSVTVDERYAEETVLDKIYDCSF</sequence>
<evidence type="ECO:0000313" key="1">
    <source>
        <dbReference type="EMBL" id="BDX06369.1"/>
    </source>
</evidence>
<proteinExistence type="predicted"/>
<name>A0AA48HJE9_9ALTE</name>
<reference evidence="1" key="1">
    <citation type="submission" date="2023-01" db="EMBL/GenBank/DDBJ databases">
        <title>Complete genome sequence of Planctobacterium marinum strain Dej080120_11.</title>
        <authorList>
            <person name="Ueki S."/>
            <person name="Maruyama F."/>
        </authorList>
    </citation>
    <scope>NUCLEOTIDE SEQUENCE</scope>
    <source>
        <strain evidence="1">Dej080120_11</strain>
    </source>
</reference>
<evidence type="ECO:0000313" key="2">
    <source>
        <dbReference type="Proteomes" id="UP001333710"/>
    </source>
</evidence>
<gene>
    <name evidence="1" type="ORF">MACH26_18900</name>
</gene>
<accession>A0AA48HJE9</accession>
<dbReference type="Proteomes" id="UP001333710">
    <property type="component" value="Chromosome"/>
</dbReference>
<dbReference type="AlphaFoldDB" id="A0AA48HJE9"/>